<evidence type="ECO:0000313" key="5">
    <source>
        <dbReference type="EMBL" id="BAH80445.1"/>
    </source>
</evidence>
<dbReference type="GO" id="GO:0016020">
    <property type="term" value="C:membrane"/>
    <property type="evidence" value="ECO:0007669"/>
    <property type="project" value="GOC"/>
</dbReference>
<organism evidence="5">
    <name type="scientific">Lentinula edodes</name>
    <name type="common">Shiitake mushroom</name>
    <name type="synonym">Lentinus edodes</name>
    <dbReference type="NCBI Taxonomy" id="5353"/>
    <lineage>
        <taxon>Eukaryota</taxon>
        <taxon>Fungi</taxon>
        <taxon>Dikarya</taxon>
        <taxon>Basidiomycota</taxon>
        <taxon>Agaricomycotina</taxon>
        <taxon>Agaricomycetes</taxon>
        <taxon>Agaricomycetidae</taxon>
        <taxon>Agaricales</taxon>
        <taxon>Marasmiineae</taxon>
        <taxon>Omphalotaceae</taxon>
        <taxon>Lentinula</taxon>
    </lineage>
</organism>
<name>C5NN25_LENED</name>
<feature type="chain" id="PRO_5002953306" evidence="4">
    <location>
        <begin position="23"/>
        <end position="140"/>
    </location>
</feature>
<evidence type="ECO:0000256" key="2">
    <source>
        <dbReference type="ARBA" id="ARBA00022729"/>
    </source>
</evidence>
<accession>C5NN25</accession>
<dbReference type="PANTHER" id="PTHR11069">
    <property type="entry name" value="GLUCOSYLCERAMIDASE"/>
    <property type="match status" value="1"/>
</dbReference>
<feature type="signal peptide" evidence="4">
    <location>
        <begin position="1"/>
        <end position="22"/>
    </location>
</feature>
<keyword evidence="2 4" id="KW-0732">Signal</keyword>
<keyword evidence="3 5" id="KW-0378">Hydrolase</keyword>
<protein>
    <submittedName>
        <fullName evidence="5">Putative glycoside hydrolase family 30 protein</fullName>
    </submittedName>
</protein>
<proteinExistence type="evidence at transcript level"/>
<dbReference type="SUPFAM" id="SSF51445">
    <property type="entry name" value="(Trans)glycosidases"/>
    <property type="match status" value="1"/>
</dbReference>
<dbReference type="Gene3D" id="3.20.20.80">
    <property type="entry name" value="Glycosidases"/>
    <property type="match status" value="1"/>
</dbReference>
<dbReference type="EMBL" id="AB446443">
    <property type="protein sequence ID" value="BAH80445.1"/>
    <property type="molecule type" value="mRNA"/>
</dbReference>
<dbReference type="InterPro" id="IPR001139">
    <property type="entry name" value="Glyco_hydro_30"/>
</dbReference>
<comment type="similarity">
    <text evidence="1">Belongs to the glycosyl hydrolase 30 family.</text>
</comment>
<dbReference type="InterPro" id="IPR017853">
    <property type="entry name" value="GH"/>
</dbReference>
<reference evidence="5" key="1">
    <citation type="journal article" date="2009" name="Curr. Genet.">
        <title>Characterization of the post-harvest changes in gene transcription in the gill of the Lentinula edodes fruiting body.</title>
        <authorList>
            <person name="Sakamoto Y."/>
            <person name="Nakade K."/>
            <person name="Sato T."/>
        </authorList>
    </citation>
    <scope>NUCLEOTIDE SEQUENCE</scope>
    <source>
        <tissue evidence="5">Gill of fruiting body</tissue>
    </source>
</reference>
<dbReference type="GO" id="GO:0006680">
    <property type="term" value="P:glucosylceramide catabolic process"/>
    <property type="evidence" value="ECO:0007669"/>
    <property type="project" value="TreeGrafter"/>
</dbReference>
<dbReference type="GO" id="GO:0004348">
    <property type="term" value="F:glucosylceramidase activity"/>
    <property type="evidence" value="ECO:0007669"/>
    <property type="project" value="InterPro"/>
</dbReference>
<gene>
    <name evidence="5" type="primary">ghf30</name>
</gene>
<evidence type="ECO:0000256" key="1">
    <source>
        <dbReference type="ARBA" id="ARBA00005382"/>
    </source>
</evidence>
<dbReference type="PANTHER" id="PTHR11069:SF23">
    <property type="entry name" value="LYSOSOMAL ACID GLUCOSYLCERAMIDASE"/>
    <property type="match status" value="1"/>
</dbReference>
<sequence length="140" mass="15322">MSPTHRLYFLILCAFIPRRVQTQQIYDVWQTTWDRSSLLTSFPRTTSTAINFNPSTNSVPTSVNIVVDDTVEYQDIVGFGGSLTDSAALILKNLKTANSGNYWNLLNYMFNPTDGANAAGLSYVRVPIGASDFSASGTGL</sequence>
<evidence type="ECO:0000256" key="4">
    <source>
        <dbReference type="SAM" id="SignalP"/>
    </source>
</evidence>
<evidence type="ECO:0000256" key="3">
    <source>
        <dbReference type="ARBA" id="ARBA00022801"/>
    </source>
</evidence>
<dbReference type="AlphaFoldDB" id="C5NN25"/>